<organism evidence="2 3">
    <name type="scientific">Paraburkholderia dinghuensis</name>
    <dbReference type="NCBI Taxonomy" id="2305225"/>
    <lineage>
        <taxon>Bacteria</taxon>
        <taxon>Pseudomonadati</taxon>
        <taxon>Pseudomonadota</taxon>
        <taxon>Betaproteobacteria</taxon>
        <taxon>Burkholderiales</taxon>
        <taxon>Burkholderiaceae</taxon>
        <taxon>Paraburkholderia</taxon>
    </lineage>
</organism>
<dbReference type="OrthoDB" id="5291143at2"/>
<keyword evidence="3" id="KW-1185">Reference proteome</keyword>
<accession>A0A3N6MMF7</accession>
<evidence type="ECO:0008006" key="4">
    <source>
        <dbReference type="Google" id="ProtNLM"/>
    </source>
</evidence>
<dbReference type="AlphaFoldDB" id="A0A3N6MMF7"/>
<dbReference type="Gene3D" id="3.90.226.10">
    <property type="entry name" value="2-enoyl-CoA Hydratase, Chain A, domain 1"/>
    <property type="match status" value="1"/>
</dbReference>
<dbReference type="SUPFAM" id="SSF52096">
    <property type="entry name" value="ClpP/crotonase"/>
    <property type="match status" value="1"/>
</dbReference>
<reference evidence="2 3" key="1">
    <citation type="submission" date="2018-11" db="EMBL/GenBank/DDBJ databases">
        <title>Paraburkholderia sp. DHOA04, isolated from soil.</title>
        <authorList>
            <person name="Gao Z.-H."/>
            <person name="Qiu L.-H."/>
            <person name="Fu J.-C."/>
        </authorList>
    </citation>
    <scope>NUCLEOTIDE SEQUENCE [LARGE SCALE GENOMIC DNA]</scope>
    <source>
        <strain evidence="2 3">DHOA04</strain>
    </source>
</reference>
<evidence type="ECO:0000256" key="1">
    <source>
        <dbReference type="ARBA" id="ARBA00005254"/>
    </source>
</evidence>
<dbReference type="CDD" id="cd06558">
    <property type="entry name" value="crotonase-like"/>
    <property type="match status" value="1"/>
</dbReference>
<evidence type="ECO:0000313" key="2">
    <source>
        <dbReference type="EMBL" id="RQH05024.1"/>
    </source>
</evidence>
<dbReference type="Gene3D" id="1.10.12.10">
    <property type="entry name" value="Lyase 2-enoyl-coa Hydratase, Chain A, domain 2"/>
    <property type="match status" value="1"/>
</dbReference>
<dbReference type="InterPro" id="IPR029045">
    <property type="entry name" value="ClpP/crotonase-like_dom_sf"/>
</dbReference>
<sequence>MTDAVLHVHIADAIATLTLNRPQRFNALDVALIDALRRTLDELAVREDVRALVLTGAGRAFCSGADLAAGGASGTGRDYDGILDLPPEGRSAELRHIGDDTRDGLLQHFHPLIRQIADHPKAVVCAVNGTAAGGGVGLALACDIVLASRSARFIQVFAPRLGLVPDCGISWQLPRTVGRARSLALALLGEPVSADEAERLGLIWRAVDDDALAAEAQRVAARLAANPTHVNAEVKALLRRSPEHDLATQLDLEAQLQGECGAKPSFVEGVLAFQQKREPVFHPAPTPDD</sequence>
<comment type="caution">
    <text evidence="2">The sequence shown here is derived from an EMBL/GenBank/DDBJ whole genome shotgun (WGS) entry which is preliminary data.</text>
</comment>
<dbReference type="InterPro" id="IPR001753">
    <property type="entry name" value="Enoyl-CoA_hydra/iso"/>
</dbReference>
<dbReference type="EMBL" id="RQIS01000011">
    <property type="protein sequence ID" value="RQH05024.1"/>
    <property type="molecule type" value="Genomic_DNA"/>
</dbReference>
<dbReference type="Proteomes" id="UP000272778">
    <property type="component" value="Unassembled WGS sequence"/>
</dbReference>
<dbReference type="Pfam" id="PF00378">
    <property type="entry name" value="ECH_1"/>
    <property type="match status" value="2"/>
</dbReference>
<dbReference type="InterPro" id="IPR014748">
    <property type="entry name" value="Enoyl-CoA_hydra_C"/>
</dbReference>
<comment type="similarity">
    <text evidence="1">Belongs to the enoyl-CoA hydratase/isomerase family.</text>
</comment>
<dbReference type="PANTHER" id="PTHR43459:SF1">
    <property type="entry name" value="EG:BACN32G11.4 PROTEIN"/>
    <property type="match status" value="1"/>
</dbReference>
<protein>
    <recommendedName>
        <fullName evidence="4">Enoyl-CoA hydratase</fullName>
    </recommendedName>
</protein>
<dbReference type="PANTHER" id="PTHR43459">
    <property type="entry name" value="ENOYL-COA HYDRATASE"/>
    <property type="match status" value="1"/>
</dbReference>
<proteinExistence type="inferred from homology"/>
<dbReference type="GO" id="GO:0003824">
    <property type="term" value="F:catalytic activity"/>
    <property type="evidence" value="ECO:0007669"/>
    <property type="project" value="UniProtKB-ARBA"/>
</dbReference>
<evidence type="ECO:0000313" key="3">
    <source>
        <dbReference type="Proteomes" id="UP000272778"/>
    </source>
</evidence>
<dbReference type="RefSeq" id="WP_124152158.1">
    <property type="nucleotide sequence ID" value="NZ_RQIS01000011.1"/>
</dbReference>
<gene>
    <name evidence="2" type="ORF">D1Y85_16610</name>
</gene>
<name>A0A3N6MMF7_9BURK</name>